<dbReference type="InterPro" id="IPR038726">
    <property type="entry name" value="PDDEXK_AddAB-type"/>
</dbReference>
<dbReference type="NCBIfam" id="TIGR02773">
    <property type="entry name" value="addB_Gpos"/>
    <property type="match status" value="1"/>
</dbReference>
<evidence type="ECO:0000256" key="1">
    <source>
        <dbReference type="ARBA" id="ARBA00022485"/>
    </source>
</evidence>
<keyword evidence="2 14" id="KW-0540">Nuclease</keyword>
<proteinExistence type="inferred from homology"/>
<dbReference type="GO" id="GO:0004386">
    <property type="term" value="F:helicase activity"/>
    <property type="evidence" value="ECO:0007669"/>
    <property type="project" value="UniProtKB-KW"/>
</dbReference>
<feature type="domain" description="UvrD-like helicase C-terminal" evidence="15">
    <location>
        <begin position="273"/>
        <end position="580"/>
    </location>
</feature>
<dbReference type="EC" id="3.1.-.-" evidence="14"/>
<feature type="binding site" evidence="14">
    <location>
        <position position="1126"/>
    </location>
    <ligand>
        <name>[4Fe-4S] cluster</name>
        <dbReference type="ChEBI" id="CHEBI:49883"/>
    </ligand>
</feature>
<keyword evidence="17" id="KW-1185">Reference proteome</keyword>
<evidence type="ECO:0000256" key="4">
    <source>
        <dbReference type="ARBA" id="ARBA00022741"/>
    </source>
</evidence>
<comment type="caution">
    <text evidence="16">The sequence shown here is derived from an EMBL/GenBank/DDBJ whole genome shotgun (WGS) entry which is preliminary data.</text>
</comment>
<keyword evidence="13 14" id="KW-0234">DNA repair</keyword>
<evidence type="ECO:0000256" key="9">
    <source>
        <dbReference type="ARBA" id="ARBA00022840"/>
    </source>
</evidence>
<evidence type="ECO:0000256" key="13">
    <source>
        <dbReference type="ARBA" id="ARBA00023204"/>
    </source>
</evidence>
<evidence type="ECO:0000256" key="6">
    <source>
        <dbReference type="ARBA" id="ARBA00022801"/>
    </source>
</evidence>
<comment type="cofactor">
    <cofactor evidence="14">
        <name>Mg(2+)</name>
        <dbReference type="ChEBI" id="CHEBI:18420"/>
    </cofactor>
</comment>
<evidence type="ECO:0000256" key="10">
    <source>
        <dbReference type="ARBA" id="ARBA00023004"/>
    </source>
</evidence>
<evidence type="ECO:0000313" key="16">
    <source>
        <dbReference type="EMBL" id="TDR54439.1"/>
    </source>
</evidence>
<comment type="subunit">
    <text evidence="14">Heterodimer of AddA and AddB.</text>
</comment>
<accession>A0A4R6ZQN0</accession>
<organism evidence="16 17">
    <name type="scientific">Listeria rocourtiae</name>
    <dbReference type="NCBI Taxonomy" id="647910"/>
    <lineage>
        <taxon>Bacteria</taxon>
        <taxon>Bacillati</taxon>
        <taxon>Bacillota</taxon>
        <taxon>Bacilli</taxon>
        <taxon>Bacillales</taxon>
        <taxon>Listeriaceae</taxon>
        <taxon>Listeria</taxon>
    </lineage>
</organism>
<dbReference type="STRING" id="1265846.PROCOU_06843"/>
<evidence type="ECO:0000256" key="14">
    <source>
        <dbReference type="HAMAP-Rule" id="MF_01452"/>
    </source>
</evidence>
<dbReference type="PANTHER" id="PTHR30591">
    <property type="entry name" value="RECBCD ENZYME SUBUNIT RECC"/>
    <property type="match status" value="1"/>
</dbReference>
<dbReference type="GO" id="GO:0008409">
    <property type="term" value="F:5'-3' exonuclease activity"/>
    <property type="evidence" value="ECO:0007669"/>
    <property type="project" value="UniProtKB-UniRule"/>
</dbReference>
<dbReference type="InterPro" id="IPR049035">
    <property type="entry name" value="ADDB_N"/>
</dbReference>
<evidence type="ECO:0000256" key="3">
    <source>
        <dbReference type="ARBA" id="ARBA00022723"/>
    </source>
</evidence>
<dbReference type="InterPro" id="IPR011604">
    <property type="entry name" value="PDDEXK-like_dom_sf"/>
</dbReference>
<keyword evidence="4 14" id="KW-0547">Nucleotide-binding</keyword>
<dbReference type="GO" id="GO:0000724">
    <property type="term" value="P:double-strand break repair via homologous recombination"/>
    <property type="evidence" value="ECO:0007669"/>
    <property type="project" value="UniProtKB-UniRule"/>
</dbReference>
<dbReference type="AlphaFoldDB" id="A0A4R6ZQN0"/>
<dbReference type="EMBL" id="SNZK01000002">
    <property type="protein sequence ID" value="TDR54439.1"/>
    <property type="molecule type" value="Genomic_DNA"/>
</dbReference>
<name>A0A4R6ZQN0_9LIST</name>
<keyword evidence="6 14" id="KW-0378">Hydrolase</keyword>
<dbReference type="SUPFAM" id="SSF52540">
    <property type="entry name" value="P-loop containing nucleoside triphosphate hydrolases"/>
    <property type="match status" value="2"/>
</dbReference>
<keyword evidence="7 14" id="KW-0347">Helicase</keyword>
<dbReference type="InterPro" id="IPR027417">
    <property type="entry name" value="P-loop_NTPase"/>
</dbReference>
<dbReference type="Gene3D" id="3.90.320.10">
    <property type="match status" value="1"/>
</dbReference>
<dbReference type="InterPro" id="IPR014017">
    <property type="entry name" value="DNA_helicase_UvrD-like_C"/>
</dbReference>
<evidence type="ECO:0000256" key="2">
    <source>
        <dbReference type="ARBA" id="ARBA00022722"/>
    </source>
</evidence>
<reference evidence="16 17" key="1">
    <citation type="submission" date="2019-03" db="EMBL/GenBank/DDBJ databases">
        <title>Genomic Encyclopedia of Type Strains, Phase III (KMG-III): the genomes of soil and plant-associated and newly described type strains.</title>
        <authorList>
            <person name="Whitman W."/>
        </authorList>
    </citation>
    <scope>NUCLEOTIDE SEQUENCE [LARGE SCALE GENOMIC DNA]</scope>
    <source>
        <strain evidence="16 17">CECT 7972</strain>
    </source>
</reference>
<evidence type="ECO:0000256" key="11">
    <source>
        <dbReference type="ARBA" id="ARBA00023014"/>
    </source>
</evidence>
<comment type="function">
    <text evidence="14">The heterodimer acts as both an ATP-dependent DNA helicase and an ATP-dependent, dual-direction single-stranded exonuclease. Recognizes the chi site generating a DNA molecule suitable for the initiation of homologous recombination. The AddB subunit has 5' -&gt; 3' nuclease activity but not helicase activity.</text>
</comment>
<feature type="binding site" evidence="14">
    <location>
        <position position="1120"/>
    </location>
    <ligand>
        <name>[4Fe-4S] cluster</name>
        <dbReference type="ChEBI" id="CHEBI:49883"/>
    </ligand>
</feature>
<keyword evidence="1 14" id="KW-0004">4Fe-4S</keyword>
<evidence type="ECO:0000256" key="8">
    <source>
        <dbReference type="ARBA" id="ARBA00022839"/>
    </source>
</evidence>
<evidence type="ECO:0000256" key="12">
    <source>
        <dbReference type="ARBA" id="ARBA00023125"/>
    </source>
</evidence>
<dbReference type="Pfam" id="PF21445">
    <property type="entry name" value="ADDB_N"/>
    <property type="match status" value="1"/>
</dbReference>
<dbReference type="PROSITE" id="PS51217">
    <property type="entry name" value="UVRD_HELICASE_CTER"/>
    <property type="match status" value="1"/>
</dbReference>
<evidence type="ECO:0000256" key="5">
    <source>
        <dbReference type="ARBA" id="ARBA00022763"/>
    </source>
</evidence>
<dbReference type="RefSeq" id="WP_133619914.1">
    <property type="nucleotide sequence ID" value="NZ_SNZK01000002.1"/>
</dbReference>
<gene>
    <name evidence="14" type="primary">addB</name>
    <name evidence="16" type="ORF">DFP96_10222</name>
</gene>
<dbReference type="GO" id="GO:0051539">
    <property type="term" value="F:4 iron, 4 sulfur cluster binding"/>
    <property type="evidence" value="ECO:0007669"/>
    <property type="project" value="UniProtKB-KW"/>
</dbReference>
<comment type="cofactor">
    <cofactor evidence="14">
        <name>[4Fe-4S] cluster</name>
        <dbReference type="ChEBI" id="CHEBI:49883"/>
    </cofactor>
    <text evidence="14">Binds 1 [4Fe-4S] cluster.</text>
</comment>
<dbReference type="HAMAP" id="MF_01452">
    <property type="entry name" value="AddB_type1"/>
    <property type="match status" value="1"/>
</dbReference>
<dbReference type="InterPro" id="IPR014140">
    <property type="entry name" value="DNA_helicase_suAddB"/>
</dbReference>
<evidence type="ECO:0000256" key="7">
    <source>
        <dbReference type="ARBA" id="ARBA00022806"/>
    </source>
</evidence>
<dbReference type="FunFam" id="3.90.320.10:FF:000006">
    <property type="entry name" value="ATP-dependent helicase/deoxyribonuclease subunit B"/>
    <property type="match status" value="1"/>
</dbReference>
<evidence type="ECO:0000313" key="17">
    <source>
        <dbReference type="Proteomes" id="UP000295558"/>
    </source>
</evidence>
<keyword evidence="12 14" id="KW-0238">DNA-binding</keyword>
<sequence>MSLQFIIGRAGTGKTTLIMDKLEERMNSTTEKQSCIFLVPDQMTLQTETVFLEREGVPGLLDTQIFSFSRLAWRVLQESGGLARTFLTDSGLEMVIRKIMLEKQDELQLFGRSASKKGFIKELEQIFKEMKQYCVEQEQLQRFDGQVKADLNSKMADIAVLYDAYEQVLSGKYSENEDYLKLLAEAISENSFLTKNEIFIDGFYEFSPQEYLVLGELLSSCKNVTIALTLDEDYGVNSLEAYDLFQLTGTTYAKLKEIAQNRGCDVMPDIIMNNNRRFQNDDLAYLQENWTKLSVAKFDGIAVGVHIDEANNRRAEMEGVARRVRELASKGYRYRDMAILLRNAESYETILKASLGANDIPYFIDKKRTMANHPMIEFLRSSLDILRTNWQYEAVFQAVRTEFLFPLDISSSAYRGKVDIFENYILENGIYNKRRWLEKRPWSYRKIRGLDLNYGVQTDDEKAKEIIINEVREQIKLPLMNLEKRLKDANTGMEQAGALFEFMLDAQVDTRLDMWRKRAEEMNELELAKEHEQAWKSVVALLDEFVEVMGDEELSFDVFFDIINTGLDALDFALLPPSLDQLIVADMDSSRLLNMKVVFVVGMNDGVLPMKKMESGILSDEDRDYLNQSGIAVRPSGKSMLSSEEFLAYRLFTLPSEYLFISFPNADENGRELSESNYIRRIEAVFPTIERGLYLSDPSLLSDSEQVTYISTPKSAISLLTTQMQYKKKGYPMSAVWWDVYAFFQSEEALRDLLLRILESLFYQNKAKRISEEAAASLFGENIHASVSRMERFYSCHFQHFAQHGLKLEERAHFKLQSVDIGEIFHGAMEWISAELRKNKLDWGQLTTEQCVELATLAMKYLAPKLQHEILLSTKRLEYIQYKLLSIIMRATRVLNEQAKISRFRPVGLEVDFGVKGEIPPLKLPLNAGRELILQGIIDRIDEAEQDERTFLRIIDYKSSSHDLPMTEVYYGLALQMLTYLDIVVENSAKLIGKVAEPAGVLYFHMHNPLVNADQELTEAEIEKELLKSFRMKGLVLDDTLAVSLMDTELEAGKTSSVIPTGLKKDGKFNAHSATATRAEFDTMREYVRRQYAKAGNKIIEGEVSINPYKLKERTPCQLCAFRSVCQFDASLESNQYRKLENQSRAEILRKMREEGQE</sequence>
<dbReference type="Pfam" id="PF12705">
    <property type="entry name" value="PDDEXK_1"/>
    <property type="match status" value="1"/>
</dbReference>
<comment type="similarity">
    <text evidence="14">Belongs to the helicase family. AddB/RexB type 1 subfamily.</text>
</comment>
<keyword evidence="10 14" id="KW-0408">Iron</keyword>
<dbReference type="Gene3D" id="3.40.50.300">
    <property type="entry name" value="P-loop containing nucleotide triphosphate hydrolases"/>
    <property type="match status" value="3"/>
</dbReference>
<dbReference type="GO" id="GO:0003690">
    <property type="term" value="F:double-stranded DNA binding"/>
    <property type="evidence" value="ECO:0007669"/>
    <property type="project" value="UniProtKB-UniRule"/>
</dbReference>
<feature type="binding site" evidence="14">
    <location>
        <position position="1117"/>
    </location>
    <ligand>
        <name>[4Fe-4S] cluster</name>
        <dbReference type="ChEBI" id="CHEBI:49883"/>
    </ligand>
</feature>
<comment type="miscellaneous">
    <text evidence="14">Despite having conserved helicase domains, this subunit does not have helicase activity.</text>
</comment>
<keyword evidence="9 14" id="KW-0067">ATP-binding</keyword>
<keyword evidence="8 14" id="KW-0269">Exonuclease</keyword>
<dbReference type="GO" id="GO:0005524">
    <property type="term" value="F:ATP binding"/>
    <property type="evidence" value="ECO:0007669"/>
    <property type="project" value="UniProtKB-UniRule"/>
</dbReference>
<protein>
    <recommendedName>
        <fullName evidence="14">ATP-dependent helicase/deoxyribonuclease subunit B</fullName>
        <ecNumber evidence="14">3.1.-.-</ecNumber>
    </recommendedName>
    <alternativeName>
        <fullName evidence="14">ATP-dependent helicase/nuclease subunit AddB</fullName>
    </alternativeName>
</protein>
<keyword evidence="5 14" id="KW-0227">DNA damage</keyword>
<dbReference type="Proteomes" id="UP000295558">
    <property type="component" value="Unassembled WGS sequence"/>
</dbReference>
<dbReference type="Gene3D" id="6.10.140.1030">
    <property type="match status" value="1"/>
</dbReference>
<keyword evidence="3 14" id="KW-0479">Metal-binding</keyword>
<dbReference type="GO" id="GO:0046872">
    <property type="term" value="F:metal ion binding"/>
    <property type="evidence" value="ECO:0007669"/>
    <property type="project" value="UniProtKB-KW"/>
</dbReference>
<evidence type="ECO:0000259" key="15">
    <source>
        <dbReference type="PROSITE" id="PS51217"/>
    </source>
</evidence>
<dbReference type="OrthoDB" id="9758506at2"/>
<dbReference type="PANTHER" id="PTHR30591:SF1">
    <property type="entry name" value="RECBCD ENZYME SUBUNIT RECC"/>
    <property type="match status" value="1"/>
</dbReference>
<feature type="binding site" evidence="14">
    <location>
        <position position="796"/>
    </location>
    <ligand>
        <name>[4Fe-4S] cluster</name>
        <dbReference type="ChEBI" id="CHEBI:49883"/>
    </ligand>
</feature>
<keyword evidence="11 14" id="KW-0411">Iron-sulfur</keyword>